<evidence type="ECO:0000256" key="1">
    <source>
        <dbReference type="ARBA" id="ARBA00009986"/>
    </source>
</evidence>
<dbReference type="EMBL" id="NEVM01000002">
    <property type="protein sequence ID" value="OZI34207.1"/>
    <property type="molecule type" value="Genomic_DNA"/>
</dbReference>
<dbReference type="PANTHER" id="PTHR11699">
    <property type="entry name" value="ALDEHYDE DEHYDROGENASE-RELATED"/>
    <property type="match status" value="1"/>
</dbReference>
<dbReference type="Proteomes" id="UP000216020">
    <property type="component" value="Unassembled WGS sequence"/>
</dbReference>
<feature type="domain" description="Aldehyde dehydrogenase" evidence="5">
    <location>
        <begin position="37"/>
        <end position="492"/>
    </location>
</feature>
<keyword evidence="2 4" id="KW-0560">Oxidoreductase</keyword>
<evidence type="ECO:0000256" key="3">
    <source>
        <dbReference type="PROSITE-ProRule" id="PRU10007"/>
    </source>
</evidence>
<dbReference type="Gene3D" id="3.40.309.10">
    <property type="entry name" value="Aldehyde Dehydrogenase, Chain A, domain 2"/>
    <property type="match status" value="1"/>
</dbReference>
<protein>
    <submittedName>
        <fullName evidence="6">Aldehyde dehydrogenase</fullName>
    </submittedName>
</protein>
<comment type="caution">
    <text evidence="6">The sequence shown here is derived from an EMBL/GenBank/DDBJ whole genome shotgun (WGS) entry which is preliminary data.</text>
</comment>
<dbReference type="GO" id="GO:0016620">
    <property type="term" value="F:oxidoreductase activity, acting on the aldehyde or oxo group of donors, NAD or NADP as acceptor"/>
    <property type="evidence" value="ECO:0007669"/>
    <property type="project" value="InterPro"/>
</dbReference>
<dbReference type="PROSITE" id="PS00687">
    <property type="entry name" value="ALDEHYDE_DEHYDR_GLU"/>
    <property type="match status" value="1"/>
</dbReference>
<evidence type="ECO:0000256" key="4">
    <source>
        <dbReference type="RuleBase" id="RU003345"/>
    </source>
</evidence>
<dbReference type="InterPro" id="IPR016162">
    <property type="entry name" value="Ald_DH_N"/>
</dbReference>
<accession>A0A261SB42</accession>
<dbReference type="Gene3D" id="3.40.605.10">
    <property type="entry name" value="Aldehyde Dehydrogenase, Chain A, domain 1"/>
    <property type="match status" value="1"/>
</dbReference>
<dbReference type="InterPro" id="IPR016163">
    <property type="entry name" value="Ald_DH_C"/>
</dbReference>
<evidence type="ECO:0000313" key="6">
    <source>
        <dbReference type="EMBL" id="OZI34207.1"/>
    </source>
</evidence>
<reference evidence="7" key="1">
    <citation type="submission" date="2017-05" db="EMBL/GenBank/DDBJ databases">
        <title>Complete and WGS of Bordetella genogroups.</title>
        <authorList>
            <person name="Spilker T."/>
            <person name="Lipuma J."/>
        </authorList>
    </citation>
    <scope>NUCLEOTIDE SEQUENCE [LARGE SCALE GENOMIC DNA]</scope>
    <source>
        <strain evidence="7">AU16122</strain>
    </source>
</reference>
<sequence length="500" mass="52818">MLMINDGIPACFASLRDRYVGQARDVGSFIAGVAVPGEGSELPLVYPADGTVLQTYRDATPAIVKKALASCEQGQRAWRDLSAQRRGELLAALASLVMQNAEGLALLESISSGKAIKGCRAQLAAVSEIFRYYAGWADKFGGNVIPVPGGQLNYTLREPIGVILQIMPWNSPLYLAAWNAAPALAMGNAVLLKPSELTPLTALALARLAIEAGLPAGTLNVVGGLGQTIGDAAIADPIVRKVVFVGSTQTGRRVSAAAAARPIPCLLELGGKSANIVFEDADLGAAAKVAAIAAFSNTGQNCVAGSRLLVQRGIYDQFVDRVVQEAARYRIGPPLDEDSESGPINNAAQYRRVWQMIRLGLDEGAALAYGAAEAPPQDGFLVGPTVLKNVRNDMRIAREEVFGPVLVAIPFDDEADAITQANDSEFGLGGAVWTRDVARAHRVAASVRAGIFWINMYRDMHVATPFGGYDSSGHGRSSGVEALYEYTQTKSVWVPIANGA</sequence>
<name>A0A261SB42_9BORD</name>
<dbReference type="PROSITE" id="PS00070">
    <property type="entry name" value="ALDEHYDE_DEHYDR_CYS"/>
    <property type="match status" value="1"/>
</dbReference>
<dbReference type="InterPro" id="IPR029510">
    <property type="entry name" value="Ald_DH_CS_GLU"/>
</dbReference>
<evidence type="ECO:0000313" key="7">
    <source>
        <dbReference type="Proteomes" id="UP000216020"/>
    </source>
</evidence>
<dbReference type="InterPro" id="IPR015590">
    <property type="entry name" value="Aldehyde_DH_dom"/>
</dbReference>
<dbReference type="InterPro" id="IPR016161">
    <property type="entry name" value="Ald_DH/histidinol_DH"/>
</dbReference>
<dbReference type="AlphaFoldDB" id="A0A261SB42"/>
<evidence type="ECO:0000259" key="5">
    <source>
        <dbReference type="Pfam" id="PF00171"/>
    </source>
</evidence>
<dbReference type="SUPFAM" id="SSF53720">
    <property type="entry name" value="ALDH-like"/>
    <property type="match status" value="1"/>
</dbReference>
<evidence type="ECO:0000256" key="2">
    <source>
        <dbReference type="ARBA" id="ARBA00023002"/>
    </source>
</evidence>
<comment type="similarity">
    <text evidence="1 4">Belongs to the aldehyde dehydrogenase family.</text>
</comment>
<feature type="active site" evidence="3">
    <location>
        <position position="268"/>
    </location>
</feature>
<dbReference type="FunFam" id="3.40.605.10:FF:000007">
    <property type="entry name" value="NAD/NADP-dependent betaine aldehyde dehydrogenase"/>
    <property type="match status" value="1"/>
</dbReference>
<proteinExistence type="inferred from homology"/>
<dbReference type="FunFam" id="3.40.309.10:FF:000012">
    <property type="entry name" value="Betaine aldehyde dehydrogenase"/>
    <property type="match status" value="1"/>
</dbReference>
<keyword evidence="7" id="KW-1185">Reference proteome</keyword>
<dbReference type="InterPro" id="IPR016160">
    <property type="entry name" value="Ald_DH_CS_CYS"/>
</dbReference>
<gene>
    <name evidence="6" type="ORF">CAL29_11720</name>
</gene>
<dbReference type="Pfam" id="PF00171">
    <property type="entry name" value="Aldedh"/>
    <property type="match status" value="1"/>
</dbReference>
<organism evidence="6 7">
    <name type="scientific">Bordetella genomosp. 10</name>
    <dbReference type="NCBI Taxonomy" id="1416804"/>
    <lineage>
        <taxon>Bacteria</taxon>
        <taxon>Pseudomonadati</taxon>
        <taxon>Pseudomonadota</taxon>
        <taxon>Betaproteobacteria</taxon>
        <taxon>Burkholderiales</taxon>
        <taxon>Alcaligenaceae</taxon>
        <taxon>Bordetella</taxon>
    </lineage>
</organism>